<feature type="compositionally biased region" description="Pro residues" evidence="1">
    <location>
        <begin position="209"/>
        <end position="221"/>
    </location>
</feature>
<gene>
    <name evidence="2" type="ORF">PYCCODRAFT_1467843</name>
</gene>
<evidence type="ECO:0000313" key="3">
    <source>
        <dbReference type="Proteomes" id="UP000193067"/>
    </source>
</evidence>
<reference evidence="2 3" key="1">
    <citation type="journal article" date="2015" name="Biotechnol. Biofuels">
        <title>Enhanced degradation of softwood versus hardwood by the white-rot fungus Pycnoporus coccineus.</title>
        <authorList>
            <person name="Couturier M."/>
            <person name="Navarro D."/>
            <person name="Chevret D."/>
            <person name="Henrissat B."/>
            <person name="Piumi F."/>
            <person name="Ruiz-Duenas F.J."/>
            <person name="Martinez A.T."/>
            <person name="Grigoriev I.V."/>
            <person name="Riley R."/>
            <person name="Lipzen A."/>
            <person name="Berrin J.G."/>
            <person name="Master E.R."/>
            <person name="Rosso M.N."/>
        </authorList>
    </citation>
    <scope>NUCLEOTIDE SEQUENCE [LARGE SCALE GENOMIC DNA]</scope>
    <source>
        <strain evidence="2 3">BRFM310</strain>
    </source>
</reference>
<keyword evidence="3" id="KW-1185">Reference proteome</keyword>
<proteinExistence type="predicted"/>
<sequence>MLGSSHGKRTFEAVEGQQEPTAFKRRKPDEVAITQVGQADAQEGLPVSWDEMPVARKQIPTTIINGYPSISVKRSESESSRLNSPSVAHYEPVARASSASVVPPPGTPVPHGLRHNSFPDQRQHRATPRPTSRQSSSAGVSTPRMSHRSESRVSSRAQVDRLLREEYEIPDVPYQAGSQTPRIPTLDLRDAARSGQSGYRRDTGKSRPMGPPPIPGPPAPTRAPSRAHRHTPIPFGSTDYSSHYKLHSADMQPPRPSPAETVQVNGYNFSAIPPVPSSTSFEVPQAHQDNMAPCMPREQDRYGRPQHSHREERPFLRPAEWAQDELDGRFISLTGPAEYKCIAMLASPVFEHPRTRVPPR</sequence>
<dbReference type="EMBL" id="KZ084105">
    <property type="protein sequence ID" value="OSD02494.1"/>
    <property type="molecule type" value="Genomic_DNA"/>
</dbReference>
<dbReference type="OrthoDB" id="10639797at2759"/>
<feature type="region of interest" description="Disordered" evidence="1">
    <location>
        <begin position="1"/>
        <end position="28"/>
    </location>
</feature>
<feature type="compositionally biased region" description="Polar residues" evidence="1">
    <location>
        <begin position="129"/>
        <end position="144"/>
    </location>
</feature>
<dbReference type="AlphaFoldDB" id="A0A1Y2IPE8"/>
<evidence type="ECO:0000313" key="2">
    <source>
        <dbReference type="EMBL" id="OSD02494.1"/>
    </source>
</evidence>
<feature type="compositionally biased region" description="Basic and acidic residues" evidence="1">
    <location>
        <begin position="147"/>
        <end position="167"/>
    </location>
</feature>
<dbReference type="Proteomes" id="UP000193067">
    <property type="component" value="Unassembled WGS sequence"/>
</dbReference>
<name>A0A1Y2IPE8_TRAC3</name>
<accession>A0A1Y2IPE8</accession>
<feature type="region of interest" description="Disordered" evidence="1">
    <location>
        <begin position="66"/>
        <end position="228"/>
    </location>
</feature>
<protein>
    <submittedName>
        <fullName evidence="2">Uncharacterized protein</fullName>
    </submittedName>
</protein>
<organism evidence="2 3">
    <name type="scientific">Trametes coccinea (strain BRFM310)</name>
    <name type="common">Pycnoporus coccineus</name>
    <dbReference type="NCBI Taxonomy" id="1353009"/>
    <lineage>
        <taxon>Eukaryota</taxon>
        <taxon>Fungi</taxon>
        <taxon>Dikarya</taxon>
        <taxon>Basidiomycota</taxon>
        <taxon>Agaricomycotina</taxon>
        <taxon>Agaricomycetes</taxon>
        <taxon>Polyporales</taxon>
        <taxon>Polyporaceae</taxon>
        <taxon>Trametes</taxon>
    </lineage>
</organism>
<evidence type="ECO:0000256" key="1">
    <source>
        <dbReference type="SAM" id="MobiDB-lite"/>
    </source>
</evidence>